<dbReference type="Proteomes" id="UP000054773">
    <property type="component" value="Unassembled WGS sequence"/>
</dbReference>
<feature type="compositionally biased region" description="Acidic residues" evidence="1">
    <location>
        <begin position="7"/>
        <end position="18"/>
    </location>
</feature>
<organism evidence="2 3">
    <name type="scientific">Legionella erythra</name>
    <dbReference type="NCBI Taxonomy" id="448"/>
    <lineage>
        <taxon>Bacteria</taxon>
        <taxon>Pseudomonadati</taxon>
        <taxon>Pseudomonadota</taxon>
        <taxon>Gammaproteobacteria</taxon>
        <taxon>Legionellales</taxon>
        <taxon>Legionellaceae</taxon>
        <taxon>Legionella</taxon>
    </lineage>
</organism>
<dbReference type="InterPro" id="IPR058059">
    <property type="entry name" value="PA3496-like"/>
</dbReference>
<name>A0A0W0TWN3_LEGER</name>
<dbReference type="Pfam" id="PF26620">
    <property type="entry name" value="DUF8197"/>
    <property type="match status" value="1"/>
</dbReference>
<sequence>MSSQTFDDFETEVDDFSDNPDAIIIESSPSTKLERRRRIEELAEEKRLREELAEYNYV</sequence>
<evidence type="ECO:0000313" key="3">
    <source>
        <dbReference type="Proteomes" id="UP000054773"/>
    </source>
</evidence>
<dbReference type="RefSeq" id="WP_165481473.1">
    <property type="nucleotide sequence ID" value="NZ_CAAAHY010000004.1"/>
</dbReference>
<reference evidence="2 3" key="1">
    <citation type="submission" date="2015-11" db="EMBL/GenBank/DDBJ databases">
        <title>Genomic analysis of 38 Legionella species identifies large and diverse effector repertoires.</title>
        <authorList>
            <person name="Burstein D."/>
            <person name="Amaro F."/>
            <person name="Zusman T."/>
            <person name="Lifshitz Z."/>
            <person name="Cohen O."/>
            <person name="Gilbert J.A."/>
            <person name="Pupko T."/>
            <person name="Shuman H.A."/>
            <person name="Segal G."/>
        </authorList>
    </citation>
    <scope>NUCLEOTIDE SEQUENCE [LARGE SCALE GENOMIC DNA]</scope>
    <source>
        <strain evidence="2 3">SE-32A-C8</strain>
    </source>
</reference>
<evidence type="ECO:0000313" key="2">
    <source>
        <dbReference type="EMBL" id="KTC99920.1"/>
    </source>
</evidence>
<evidence type="ECO:0000256" key="1">
    <source>
        <dbReference type="SAM" id="MobiDB-lite"/>
    </source>
</evidence>
<dbReference type="EMBL" id="LNYA01000001">
    <property type="protein sequence ID" value="KTC99920.1"/>
    <property type="molecule type" value="Genomic_DNA"/>
</dbReference>
<dbReference type="STRING" id="448.Lery_0030"/>
<gene>
    <name evidence="2" type="ORF">Lery_0030</name>
</gene>
<dbReference type="PATRIC" id="fig|448.7.peg.31"/>
<protein>
    <submittedName>
        <fullName evidence="2">Uncharacterized protein</fullName>
    </submittedName>
</protein>
<dbReference type="NCBIfam" id="NF046101">
    <property type="entry name" value="PA3496_fam"/>
    <property type="match status" value="1"/>
</dbReference>
<comment type="caution">
    <text evidence="2">The sequence shown here is derived from an EMBL/GenBank/DDBJ whole genome shotgun (WGS) entry which is preliminary data.</text>
</comment>
<feature type="region of interest" description="Disordered" evidence="1">
    <location>
        <begin position="1"/>
        <end position="36"/>
    </location>
</feature>
<keyword evidence="3" id="KW-1185">Reference proteome</keyword>
<dbReference type="InterPro" id="IPR058510">
    <property type="entry name" value="DUF8197"/>
</dbReference>
<proteinExistence type="predicted"/>
<dbReference type="AlphaFoldDB" id="A0A0W0TWN3"/>
<accession>A0A0W0TWN3</accession>